<feature type="region of interest" description="Disordered" evidence="12">
    <location>
        <begin position="2976"/>
        <end position="3033"/>
    </location>
</feature>
<dbReference type="Gene3D" id="3.40.50.720">
    <property type="entry name" value="NAD(P)-binding Rossmann-like Domain"/>
    <property type="match status" value="2"/>
</dbReference>
<dbReference type="Pfam" id="PF08242">
    <property type="entry name" value="Methyltransf_12"/>
    <property type="match status" value="1"/>
</dbReference>
<dbReference type="SMART" id="SM00823">
    <property type="entry name" value="PKS_PP"/>
    <property type="match status" value="3"/>
</dbReference>
<dbReference type="GO" id="GO:0006633">
    <property type="term" value="P:fatty acid biosynthetic process"/>
    <property type="evidence" value="ECO:0007669"/>
    <property type="project" value="InterPro"/>
</dbReference>
<keyword evidence="5" id="KW-0963">Cytoplasm</keyword>
<dbReference type="PROSITE" id="PS00606">
    <property type="entry name" value="KS3_1"/>
    <property type="match status" value="1"/>
</dbReference>
<dbReference type="HOGENOM" id="CLU_000022_58_6_7"/>
<dbReference type="InterPro" id="IPR020841">
    <property type="entry name" value="PKS_Beta-ketoAc_synthase_dom"/>
</dbReference>
<dbReference type="InterPro" id="IPR050091">
    <property type="entry name" value="PKS_NRPS_Biosynth_Enz"/>
</dbReference>
<dbReference type="Pfam" id="PF00550">
    <property type="entry name" value="PP-binding"/>
    <property type="match status" value="3"/>
</dbReference>
<dbReference type="SUPFAM" id="SSF47336">
    <property type="entry name" value="ACP-like"/>
    <property type="match status" value="3"/>
</dbReference>
<reference evidence="15 16" key="1">
    <citation type="journal article" date="2007" name="Nat. Biotechnol.">
        <title>Complete genome sequence of the myxobacterium Sorangium cellulosum.</title>
        <authorList>
            <person name="Schneiker S."/>
            <person name="Perlova O."/>
            <person name="Kaiser O."/>
            <person name="Gerth K."/>
            <person name="Alici A."/>
            <person name="Altmeyer M.O."/>
            <person name="Bartels D."/>
            <person name="Bekel T."/>
            <person name="Beyer S."/>
            <person name="Bode E."/>
            <person name="Bode H.B."/>
            <person name="Bolten C.J."/>
            <person name="Choudhuri J.V."/>
            <person name="Doss S."/>
            <person name="Elnakady Y.A."/>
            <person name="Frank B."/>
            <person name="Gaigalat L."/>
            <person name="Goesmann A."/>
            <person name="Groeger C."/>
            <person name="Gross F."/>
            <person name="Jelsbak L."/>
            <person name="Jelsbak L."/>
            <person name="Kalinowski J."/>
            <person name="Kegler C."/>
            <person name="Knauber T."/>
            <person name="Konietzny S."/>
            <person name="Kopp M."/>
            <person name="Krause L."/>
            <person name="Krug D."/>
            <person name="Linke B."/>
            <person name="Mahmud T."/>
            <person name="Martinez-Arias R."/>
            <person name="McHardy A.C."/>
            <person name="Merai M."/>
            <person name="Meyer F."/>
            <person name="Mormann S."/>
            <person name="Munoz-Dorado J."/>
            <person name="Perez J."/>
            <person name="Pradella S."/>
            <person name="Rachid S."/>
            <person name="Raddatz G."/>
            <person name="Rosenau F."/>
            <person name="Rueckert C."/>
            <person name="Sasse F."/>
            <person name="Scharfe M."/>
            <person name="Schuster S.C."/>
            <person name="Suen G."/>
            <person name="Treuner-Lange A."/>
            <person name="Velicer G.J."/>
            <person name="Vorholter F.-J."/>
            <person name="Weissman K.J."/>
            <person name="Welch R.D."/>
            <person name="Wenzel S.C."/>
            <person name="Whitworth D.E."/>
            <person name="Wilhelm S."/>
            <person name="Wittmann C."/>
            <person name="Bloecker H."/>
            <person name="Puehler A."/>
            <person name="Mueller R."/>
        </authorList>
    </citation>
    <scope>NUCLEOTIDE SEQUENCE [LARGE SCALE GENOMIC DNA]</scope>
    <source>
        <strain evidence="16">So ce56</strain>
    </source>
</reference>
<organism evidence="15 16">
    <name type="scientific">Sorangium cellulosum (strain So ce56)</name>
    <name type="common">Polyangium cellulosum (strain So ce56)</name>
    <dbReference type="NCBI Taxonomy" id="448385"/>
    <lineage>
        <taxon>Bacteria</taxon>
        <taxon>Pseudomonadati</taxon>
        <taxon>Myxococcota</taxon>
        <taxon>Polyangia</taxon>
        <taxon>Polyangiales</taxon>
        <taxon>Polyangiaceae</taxon>
        <taxon>Sorangium</taxon>
    </lineage>
</organism>
<keyword evidence="16" id="KW-1185">Reference proteome</keyword>
<dbReference type="GO" id="GO:0071770">
    <property type="term" value="P:DIM/DIP cell wall layer assembly"/>
    <property type="evidence" value="ECO:0007669"/>
    <property type="project" value="TreeGrafter"/>
</dbReference>
<evidence type="ECO:0000256" key="7">
    <source>
        <dbReference type="ARBA" id="ARBA00022679"/>
    </source>
</evidence>
<comment type="pathway">
    <text evidence="3">Antibiotic biosynthesis.</text>
</comment>
<dbReference type="FunFam" id="1.10.1200.10:FF:000019">
    <property type="entry name" value="Phenolpthiocerol synthesis type-I polyketide synthase PPSA"/>
    <property type="match status" value="1"/>
</dbReference>
<keyword evidence="9" id="KW-0521">NADP</keyword>
<evidence type="ECO:0000313" key="16">
    <source>
        <dbReference type="Proteomes" id="UP000002139"/>
    </source>
</evidence>
<dbReference type="Pfam" id="PF02801">
    <property type="entry name" value="Ketoacyl-synt_C"/>
    <property type="match status" value="3"/>
</dbReference>
<feature type="region of interest" description="Disordered" evidence="12">
    <location>
        <begin position="2860"/>
        <end position="2888"/>
    </location>
</feature>
<dbReference type="eggNOG" id="COG3321">
    <property type="taxonomic scope" value="Bacteria"/>
</dbReference>
<dbReference type="InterPro" id="IPR013968">
    <property type="entry name" value="PKS_KR"/>
</dbReference>
<dbReference type="GO" id="GO:0005737">
    <property type="term" value="C:cytoplasm"/>
    <property type="evidence" value="ECO:0007669"/>
    <property type="project" value="UniProtKB-SubCell"/>
</dbReference>
<evidence type="ECO:0000259" key="13">
    <source>
        <dbReference type="PROSITE" id="PS50075"/>
    </source>
</evidence>
<dbReference type="GO" id="GO:0004315">
    <property type="term" value="F:3-oxoacyl-[acyl-carrier-protein] synthase activity"/>
    <property type="evidence" value="ECO:0007669"/>
    <property type="project" value="InterPro"/>
</dbReference>
<dbReference type="Pfam" id="PF22621">
    <property type="entry name" value="CurL-like_PKS_C"/>
    <property type="match status" value="1"/>
</dbReference>
<gene>
    <name evidence="15" type="ordered locus">sce3190</name>
</gene>
<proteinExistence type="predicted"/>
<dbReference type="SUPFAM" id="SSF51735">
    <property type="entry name" value="NAD(P)-binding Rossmann-fold domains"/>
    <property type="match status" value="3"/>
</dbReference>
<evidence type="ECO:0000256" key="1">
    <source>
        <dbReference type="ARBA" id="ARBA00001957"/>
    </source>
</evidence>
<dbReference type="Pfam" id="PF08659">
    <property type="entry name" value="KR"/>
    <property type="match status" value="2"/>
</dbReference>
<dbReference type="InterPro" id="IPR014031">
    <property type="entry name" value="Ketoacyl_synth_C"/>
</dbReference>
<feature type="region of interest" description="Disordered" evidence="12">
    <location>
        <begin position="366"/>
        <end position="388"/>
    </location>
</feature>
<feature type="domain" description="Carrier" evidence="13">
    <location>
        <begin position="393"/>
        <end position="471"/>
    </location>
</feature>
<dbReference type="EMBL" id="AM746676">
    <property type="protein sequence ID" value="CAN93349.1"/>
    <property type="molecule type" value="Genomic_DNA"/>
</dbReference>
<feature type="domain" description="Carrier" evidence="13">
    <location>
        <begin position="2888"/>
        <end position="2965"/>
    </location>
</feature>
<evidence type="ECO:0000256" key="4">
    <source>
        <dbReference type="ARBA" id="ARBA00022450"/>
    </source>
</evidence>
<dbReference type="InterPro" id="IPR020806">
    <property type="entry name" value="PKS_PP-bd"/>
</dbReference>
<feature type="domain" description="Ketosynthase family 3 (KS3)" evidence="14">
    <location>
        <begin position="3033"/>
        <end position="3451"/>
    </location>
</feature>
<accession>A9GJ35</accession>
<dbReference type="InterPro" id="IPR029063">
    <property type="entry name" value="SAM-dependent_MTases_sf"/>
</dbReference>
<comment type="cofactor">
    <cofactor evidence="1">
        <name>pantetheine 4'-phosphate</name>
        <dbReference type="ChEBI" id="CHEBI:47942"/>
    </cofactor>
</comment>
<dbReference type="CDD" id="cd02440">
    <property type="entry name" value="AdoMet_MTases"/>
    <property type="match status" value="1"/>
</dbReference>
<dbReference type="PROSITE" id="PS00012">
    <property type="entry name" value="PHOSPHOPANTETHEINE"/>
    <property type="match status" value="2"/>
</dbReference>
<dbReference type="Pfam" id="PF00109">
    <property type="entry name" value="ketoacyl-synt"/>
    <property type="match status" value="3"/>
</dbReference>
<keyword evidence="4" id="KW-0596">Phosphopantetheine</keyword>
<sequence length="3628" mass="390063">MLAPPLPSSEQDAAYEEITTLLLAIVWRQLDRTGLRLTGDGWRESARARPLYARWLDETERLLRRHGYPAAGAAVGDLDALWARWERYRTEGRVEQAGLVKQADLVQATLEALPDILTGRRRATDVLFPGASMSRVEAVYKNNPQADYFNGVLAQRVASLIEARRAYGHTEPLHILEIGAGTGGTSEVVFEALRPLQDLVGTYTYTDVSKAFLLHAEDAYGAGRPYLRYRLLDIQQPLEAQGLSLGTYDIVIAANVLHATTDIRTTLRHTKAALKRNGALLINEIVAKSLFAHLTFGLTEGWWLVEDPELRIEGCPALSIDGWNALLTEEGFDRVRWPAAEASALGQQIIMARSDGVIRPASAHAKKIAPSTEARRPEAQAPVPREPVNVDDDALADEVRRAIAAQLSINLRVPISQIGYHDAFGDYGVDSISGVRLIQQLNGAFGIRLETTHLYDFSSIQRLAEHMLSAWGPELRARRATNDGGRAAASEPRRASSMNGGAAIAAFASAPDASGSAASHAREPAAASTVSSQGHAPSPEPAYRREPIAVIGMSGRFAEADDLDALWRHLAAGADLVRPVTRWRLPEQTATGEPFCRHGGLLNGIDRFDPLFFNISVTEATTMDPQQRFFLEEAWKALEDGGYAGDGLSGSRCGVYVGYNVTDYQTLLGEDAPPQAMWGNAGSILSARISYYLNLQGPAITVDTACSSALVATHLACQGLWNHETEMALAGGAFLQTTPGFYLLAGRAGMLSPSGRCYTFDARADGFVPGEGVGVVLLKRLCDAIADGDHIHGVICGSGVNQDGNTNGITAPSALSQERLERQVYDTFGIHAESIQLVEAHGTGTKLGDPVEFRALTSAFRKDTSRTRFCAVDSIKTNIGHTAAAAGIAGLLKVLLALRHRQLPPAVHYAQPNPAIDFEASPFYVNTTLTDWGCDAGKKRRAAVSSFGFSGTNAHLVVEEADPVRRPERVERPGHLLVLSARTQEQLRTQVRNLLDHVAARPHADLGDVCFTLMVGRKRLAHRLACVSRSLDELVGALGQWIESESAPGVLAGHFKDNESRERPSLRRYGNQCILECRRGEVAGRDYIERLEVVGDLFVQGYALDYADLFAPGAYRRVPLPTYPFAREAYWVKARGRAGAASALEGATQAERATTLLALPAWRAQPAAGDGARMRDVDFAAHRVLIAGELPEAALRALREQLPRARCEVVAPREGSLAQRYERAAVAALRSVRLALEEGGGRSSLVQLVVATGGDRREACFAGLSGLLKTASRENPRLATQTLELGDAGAVDVLPRALLEDARDVDEPELLYRDGRRWVRRLERAARLDDPRTIQAPWRDGGVYLITGGLGGLGYLFATAIAESTRGSTLVLVHRSAPSGEQRARLDALRSLGARVDDQRRDVGDARDVDGLIEHVRASHGALTGVLHAAGTTRDALLPRKTPEEVNDVLRPKVAGLVHLDEATRDLPLDHFVCFSAFAGVYGNPGQADYAAANAFMDAYVEYRRGLVEEGRRHGTSLAIAWPLWADGGMKMTDAGKARMHAAGLRELDTRDGLAACSAAVARKSPRVVVLTGDEGKLEAFFEPSSPRAPRRPEPTGGVAREGASLLHATLARLKELLAVVTTIEAERIDGAEPFEAYGLDSIMITQLNQRLEAIFGAISKTLFFEHRTLEGLAQHLAEEHREACQRWAGGPGDGAPDDVARAEPRGPSSAAQEARSGERAPAEAALPAQELDVAIIGLAGRYPHARTLDEFWENLRAGKDCITEVPPDRWPIEGFYDGAAESSPGNGKSYSKWGGFLEGFADFDPLFFGISPGEAESLDPQERSFLEICWEVIEDAGYTRRTLQSRHGGRVGVYAGITKTGFDLYGPALWATGKDAYPHTSFSSLANRVSYLFDLRGPSIPVDTMCSASLTAIHEACEHLKRGECELAIAGGVNLYLHPSNYVILCSHRMLSPDGKCRSFGAGANGYVPGEGVGAVLLKLLRRAEADGDHIYGVIKGTAINHGGRTHGYTVPNPNAQAEVVAMALARARIDARAVSYIEAHGTGTELGDPIEITGLTKAFRASAAGPLTRRCAIGSLKSNIGHAESAAGIAGVTKVLLQMKHGQLVPSLHARTPNPNIDFDRTPFVVQQELESWGRLTQVVDGRTEELPRIAGISSFGAGGANAHVVIQEYAPAPEEPSADGEQPPAIIVLSARTEAQLAEQARNLLRAIRVQRRTDGDLARIAWTLQTGREAMEERLACVASSLDELVATLGAFVASPSTAPGIYRGSARKRKDVSAFAANEELREVVSRWIERRRYAQLLELWVSGLEVDWEQLYGERKPRRISLPTYPFERERYWLPQGEGAVVAGAASPVEASGAAAGGGRLEQGPGPAEVSRVEAGEAAEVVEYEEAWERLGWEERERHQEGVRWVVVGGDEAWRASVVEALRREEPGSEALGVSVGGAYGWEGSARCTVPEASEVWFRSVFEQLGARDGAHGGGGRPCGVVYAWGRGLERLRGVHALVRGAKGSGALLRRLVLTGRQVRGEVSGCYDAALIGVERSLGLVLPELSVGVVLGGAEGIEAGALAREVWSGGVIRHEGGERQRLGVRRALPSGRSEAPLRDGGVYVITGGAGGLGRLFAEHLARRCAGRLALVGRRGRDEQIEGVLSRLRGAGAREAEYYEADVSDAAQMRCVVEALESRWGSIHGVLHAAGVESGGALLDKRWEEVEEITRPKMEGTRVVDEVTAGHPLDFMCLFSSTAAVLGDGGSCDYASANRFQVAYAQMRQELRERGERSGATVAVCWPLWRAGGMGTAEREGMAVYLRSSGQRYLESDEGLGAWERAMGAAVSPRLVFAGQPRRVHAFLSRIYAGARADGASTDGELTRGAPPRRDLPARPAGAPSTSTAERVLRDLKSCVEAVLKVPASRLSEDTSFADIGFDSIGLTRVARLLSKHFGFEIVPSVFFSYTTLEKFCGHLLEQHRDALERLYESALPPDPGAARAPARDAHGSSDDSAAVAAEPGREPEAQRLHGARAASASRPALAPSSPDEPVAIIGMSARAAGAGDVDELWQLLIEGRTHIEDIPGDRWDARPYYAGPGAPGNRIVTNKGGFIRGLDRFDPLFFEISPREAQSMDPRQRLMLQEAWRAFEDAGYAGDALRGTRAGVFVGVEEGVSAQDGTEGLATSHHNAILAARISYVLDLRGPNLAINTACSSGLVALHTACQSVRRGECSMALVGAVNVLASPLMYVALSQGGMLSADGECYAFDQRANGLVPGEAAVAVVVKRLSQAITDGDTVLGVIRASGVNYDGRTNGLTAPSGLAQASLLEEMYQDHAIDVEDITYIIAHGTGTKLGDPVEVNSLMDVFGRRTSARGFCAVGSVKPNFGHTFAASGLVSLVAMLMAMRHRQIPPSANHAQNNEFIDFAKGAFYVNDRPRAWLARGGAKRLGAISAFGMSGTNAHVVIEEHVPEAAAAGHAALPAGAVAIVPLSARRVDDLVAYAESLRAFLADGRRAGAEAPDLASVAYTLQTGREAMRHRAVFCVRDLDELESKLRAYAAAGPGRGADDRDADELAARWARGEAVDWRAMVPGARPVKTRLPTYPFHAAARLSSANGSRELRPPAERAAPTPRALHPLVHRIVSV</sequence>
<evidence type="ECO:0000256" key="3">
    <source>
        <dbReference type="ARBA" id="ARBA00004792"/>
    </source>
</evidence>
<dbReference type="SMART" id="SM01294">
    <property type="entry name" value="PKS_PP_betabranch"/>
    <property type="match status" value="3"/>
</dbReference>
<dbReference type="InterPro" id="IPR057326">
    <property type="entry name" value="KR_dom"/>
</dbReference>
<evidence type="ECO:0000256" key="10">
    <source>
        <dbReference type="ARBA" id="ARBA00023268"/>
    </source>
</evidence>
<dbReference type="Gene3D" id="1.10.1200.10">
    <property type="entry name" value="ACP-like"/>
    <property type="match status" value="3"/>
</dbReference>
<dbReference type="Gene3D" id="3.40.50.150">
    <property type="entry name" value="Vaccinia Virus protein VP39"/>
    <property type="match status" value="1"/>
</dbReference>
<evidence type="ECO:0000256" key="8">
    <source>
        <dbReference type="ARBA" id="ARBA00022737"/>
    </source>
</evidence>
<dbReference type="GO" id="GO:0031177">
    <property type="term" value="F:phosphopantetheine binding"/>
    <property type="evidence" value="ECO:0007669"/>
    <property type="project" value="InterPro"/>
</dbReference>
<dbReference type="STRING" id="448385.sce3190"/>
<dbReference type="CDD" id="cd00833">
    <property type="entry name" value="PKS"/>
    <property type="match status" value="3"/>
</dbReference>
<dbReference type="KEGG" id="scl:sce3190"/>
<feature type="domain" description="Ketosynthase family 3 (KS3)" evidence="14">
    <location>
        <begin position="545"/>
        <end position="960"/>
    </location>
</feature>
<dbReference type="Proteomes" id="UP000002139">
    <property type="component" value="Chromosome"/>
</dbReference>
<dbReference type="CDD" id="cd08953">
    <property type="entry name" value="KR_2_SDR_x"/>
    <property type="match status" value="2"/>
</dbReference>
<keyword evidence="7" id="KW-0808">Transferase</keyword>
<evidence type="ECO:0000256" key="5">
    <source>
        <dbReference type="ARBA" id="ARBA00022490"/>
    </source>
</evidence>
<dbReference type="PROSITE" id="PS50075">
    <property type="entry name" value="CARRIER"/>
    <property type="match status" value="3"/>
</dbReference>
<dbReference type="PANTHER" id="PTHR43775:SF37">
    <property type="entry name" value="SI:DKEY-61P9.11"/>
    <property type="match status" value="1"/>
</dbReference>
<dbReference type="SMART" id="SM00822">
    <property type="entry name" value="PKS_KR"/>
    <property type="match status" value="2"/>
</dbReference>
<feature type="region of interest" description="Disordered" evidence="12">
    <location>
        <begin position="1687"/>
        <end position="1724"/>
    </location>
</feature>
<name>A9GJ35_SORC5</name>
<dbReference type="InterPro" id="IPR013217">
    <property type="entry name" value="Methyltransf_12"/>
</dbReference>
<evidence type="ECO:0000256" key="11">
    <source>
        <dbReference type="ARBA" id="ARBA00054155"/>
    </source>
</evidence>
<evidence type="ECO:0000313" key="15">
    <source>
        <dbReference type="EMBL" id="CAN93349.1"/>
    </source>
</evidence>
<evidence type="ECO:0000256" key="6">
    <source>
        <dbReference type="ARBA" id="ARBA00022553"/>
    </source>
</evidence>
<comment type="subcellular location">
    <subcellularLocation>
        <location evidence="2">Cytoplasm</location>
    </subcellularLocation>
</comment>
<keyword evidence="10" id="KW-0511">Multifunctional enzyme</keyword>
<dbReference type="GO" id="GO:0005886">
    <property type="term" value="C:plasma membrane"/>
    <property type="evidence" value="ECO:0007669"/>
    <property type="project" value="TreeGrafter"/>
</dbReference>
<evidence type="ECO:0000256" key="2">
    <source>
        <dbReference type="ARBA" id="ARBA00004496"/>
    </source>
</evidence>
<feature type="domain" description="Ketosynthase family 3 (KS3)" evidence="14">
    <location>
        <begin position="1731"/>
        <end position="2171"/>
    </location>
</feature>
<dbReference type="PROSITE" id="PS52004">
    <property type="entry name" value="KS3_2"/>
    <property type="match status" value="3"/>
</dbReference>
<dbReference type="GO" id="GO:0004312">
    <property type="term" value="F:fatty acid synthase activity"/>
    <property type="evidence" value="ECO:0007669"/>
    <property type="project" value="TreeGrafter"/>
</dbReference>
<dbReference type="Gene3D" id="3.40.47.10">
    <property type="match status" value="3"/>
</dbReference>
<dbReference type="Pfam" id="PF22336">
    <property type="entry name" value="RhiE-like_linker"/>
    <property type="match status" value="2"/>
</dbReference>
<dbReference type="InterPro" id="IPR009081">
    <property type="entry name" value="PP-bd_ACP"/>
</dbReference>
<dbReference type="InterPro" id="IPR036291">
    <property type="entry name" value="NAD(P)-bd_dom_sf"/>
</dbReference>
<dbReference type="PANTHER" id="PTHR43775">
    <property type="entry name" value="FATTY ACID SYNTHASE"/>
    <property type="match status" value="1"/>
</dbReference>
<dbReference type="SMART" id="SM00825">
    <property type="entry name" value="PKS_KS"/>
    <property type="match status" value="3"/>
</dbReference>
<feature type="domain" description="Carrier" evidence="13">
    <location>
        <begin position="1608"/>
        <end position="1681"/>
    </location>
</feature>
<feature type="compositionally biased region" description="Low complexity" evidence="12">
    <location>
        <begin position="3017"/>
        <end position="3031"/>
    </location>
</feature>
<keyword evidence="6" id="KW-0597">Phosphoprotein</keyword>
<dbReference type="InterPro" id="IPR006162">
    <property type="entry name" value="Ppantetheine_attach_site"/>
</dbReference>
<dbReference type="Gene3D" id="1.10.1240.100">
    <property type="match status" value="3"/>
</dbReference>
<dbReference type="InterPro" id="IPR016039">
    <property type="entry name" value="Thiolase-like"/>
</dbReference>
<dbReference type="InterPro" id="IPR054514">
    <property type="entry name" value="RhiE-like_linker"/>
</dbReference>
<dbReference type="SUPFAM" id="SSF53901">
    <property type="entry name" value="Thiolase-like"/>
    <property type="match status" value="3"/>
</dbReference>
<dbReference type="InterPro" id="IPR014030">
    <property type="entry name" value="Ketoacyl_synth_N"/>
</dbReference>
<evidence type="ECO:0000259" key="14">
    <source>
        <dbReference type="PROSITE" id="PS52004"/>
    </source>
</evidence>
<dbReference type="FunFam" id="3.40.47.10:FF:000019">
    <property type="entry name" value="Polyketide synthase type I"/>
    <property type="match status" value="2"/>
</dbReference>
<dbReference type="InterPro" id="IPR018201">
    <property type="entry name" value="Ketoacyl_synth_AS"/>
</dbReference>
<feature type="compositionally biased region" description="Low complexity" evidence="12">
    <location>
        <begin position="515"/>
        <end position="528"/>
    </location>
</feature>
<evidence type="ECO:0000256" key="12">
    <source>
        <dbReference type="SAM" id="MobiDB-lite"/>
    </source>
</evidence>
<keyword evidence="8" id="KW-0677">Repeat</keyword>
<dbReference type="InterPro" id="IPR036736">
    <property type="entry name" value="ACP-like_sf"/>
</dbReference>
<feature type="region of interest" description="Disordered" evidence="12">
    <location>
        <begin position="515"/>
        <end position="543"/>
    </location>
</feature>
<dbReference type="SUPFAM" id="SSF53335">
    <property type="entry name" value="S-adenosyl-L-methionine-dependent methyltransferases"/>
    <property type="match status" value="1"/>
</dbReference>
<comment type="function">
    <text evidence="11">Involved in production of the polyketide antibiotic thailandamide.</text>
</comment>
<protein>
    <submittedName>
        <fullName evidence="15">Polyketide synthase</fullName>
    </submittedName>
</protein>
<evidence type="ECO:0000256" key="9">
    <source>
        <dbReference type="ARBA" id="ARBA00022857"/>
    </source>
</evidence>